<dbReference type="AlphaFoldDB" id="I4EJF7"/>
<protein>
    <submittedName>
        <fullName evidence="1">Uncharacterized protein</fullName>
    </submittedName>
</protein>
<reference evidence="1 2" key="1">
    <citation type="journal article" date="2012" name="ISME J.">
        <title>Nitrification expanded: discovery, physiology and genomics of a nitrite-oxidizing bacterium from the phylum Chloroflexi.</title>
        <authorList>
            <person name="Sorokin D.Y."/>
            <person name="Lucker S."/>
            <person name="Vejmelkova D."/>
            <person name="Kostrikina N.A."/>
            <person name="Kleerebezem R."/>
            <person name="Rijpstra W.I."/>
            <person name="Damste J.S."/>
            <person name="Le Paslier D."/>
            <person name="Muyzer G."/>
            <person name="Wagner M."/>
            <person name="van Loosdrecht M.C."/>
            <person name="Daims H."/>
        </authorList>
    </citation>
    <scope>NUCLEOTIDE SEQUENCE [LARGE SCALE GENOMIC DNA]</scope>
    <source>
        <strain evidence="2">none</strain>
    </source>
</reference>
<dbReference type="Proteomes" id="UP000004221">
    <property type="component" value="Unassembled WGS sequence"/>
</dbReference>
<accession>I4EJF7</accession>
<name>I4EJF7_9BACT</name>
<sequence>MFRFASPCGTPQARLTARWGRLILSLSPSLKPSFSAHREQPGTAVRNPPFGWAGAAQPGAYRSILTGTEAAPLFPS</sequence>
<evidence type="ECO:0000313" key="1">
    <source>
        <dbReference type="EMBL" id="CCF84819.1"/>
    </source>
</evidence>
<proteinExistence type="predicted"/>
<keyword evidence="2" id="KW-1185">Reference proteome</keyword>
<comment type="caution">
    <text evidence="1">The sequence shown here is derived from an EMBL/GenBank/DDBJ whole genome shotgun (WGS) entry which is preliminary data.</text>
</comment>
<gene>
    <name evidence="1" type="ORF">NITHO_4000001</name>
</gene>
<dbReference type="EMBL" id="CAGS01000336">
    <property type="protein sequence ID" value="CCF84819.1"/>
    <property type="molecule type" value="Genomic_DNA"/>
</dbReference>
<organism evidence="1 2">
    <name type="scientific">Nitrolancea hollandica Lb</name>
    <dbReference type="NCBI Taxonomy" id="1129897"/>
    <lineage>
        <taxon>Bacteria</taxon>
        <taxon>Pseudomonadati</taxon>
        <taxon>Thermomicrobiota</taxon>
        <taxon>Thermomicrobia</taxon>
        <taxon>Sphaerobacterales</taxon>
        <taxon>Sphaerobacterineae</taxon>
        <taxon>Sphaerobacteraceae</taxon>
        <taxon>Nitrolancea</taxon>
    </lineage>
</organism>
<evidence type="ECO:0000313" key="2">
    <source>
        <dbReference type="Proteomes" id="UP000004221"/>
    </source>
</evidence>